<proteinExistence type="predicted"/>
<dbReference type="EMBL" id="KQ086252">
    <property type="protein sequence ID" value="KLO05936.1"/>
    <property type="molecule type" value="Genomic_DNA"/>
</dbReference>
<dbReference type="OrthoDB" id="3257623at2759"/>
<organism evidence="2 3">
    <name type="scientific">Schizopora paradoxa</name>
    <dbReference type="NCBI Taxonomy" id="27342"/>
    <lineage>
        <taxon>Eukaryota</taxon>
        <taxon>Fungi</taxon>
        <taxon>Dikarya</taxon>
        <taxon>Basidiomycota</taxon>
        <taxon>Agaricomycotina</taxon>
        <taxon>Agaricomycetes</taxon>
        <taxon>Hymenochaetales</taxon>
        <taxon>Schizoporaceae</taxon>
        <taxon>Schizopora</taxon>
    </lineage>
</organism>
<protein>
    <submittedName>
        <fullName evidence="2">Uncharacterized protein</fullName>
    </submittedName>
</protein>
<feature type="compositionally biased region" description="Acidic residues" evidence="1">
    <location>
        <begin position="330"/>
        <end position="350"/>
    </location>
</feature>
<name>A0A0H2RM87_9AGAM</name>
<dbReference type="InParanoid" id="A0A0H2RM87"/>
<accession>A0A0H2RM87</accession>
<sequence>MAENLAIGDFFGEDPPSDAFEPSCSPSSRNCHGTPLSLVVRGGVGAPWSPRVIRNCLCKLDPTIFSRLCGQTVGKWIDKAARAREVNSSGRKRFFFGSTAGLHLVVTTVDAPFPLTSSDRRTPQPYMREQGAPTQSLQRSSKNYAPSLLQREISEGVTFKCSDAFVKKFLRDDLGWSERKGTRAAQKKPEPWKTETRKTSKTFLIRVKLSFSKVPTGRGPNAELDTLQSSGTRRRARLHRVFKHADLVDEALSRLPTGKGSEKVDTIECDVSLPTLRDRGVGWRVSAHRKVNDVILIKKCFEMCRLDDDPGCNVSCESLTSERYRREDNVLEDESGEILEDEPTENLDDGDVSRYELDDDGAVQSISPIDLDADEPQDDLIDQFVEAVNAANESWEEESKA</sequence>
<dbReference type="Proteomes" id="UP000053477">
    <property type="component" value="Unassembled WGS sequence"/>
</dbReference>
<evidence type="ECO:0000313" key="3">
    <source>
        <dbReference type="Proteomes" id="UP000053477"/>
    </source>
</evidence>
<keyword evidence="3" id="KW-1185">Reference proteome</keyword>
<evidence type="ECO:0000313" key="2">
    <source>
        <dbReference type="EMBL" id="KLO05936.1"/>
    </source>
</evidence>
<feature type="region of interest" description="Disordered" evidence="1">
    <location>
        <begin position="114"/>
        <end position="140"/>
    </location>
</feature>
<feature type="region of interest" description="Disordered" evidence="1">
    <location>
        <begin position="327"/>
        <end position="355"/>
    </location>
</feature>
<reference evidence="2 3" key="1">
    <citation type="submission" date="2015-04" db="EMBL/GenBank/DDBJ databases">
        <title>Complete genome sequence of Schizopora paradoxa KUC8140, a cosmopolitan wood degrader in East Asia.</title>
        <authorList>
            <consortium name="DOE Joint Genome Institute"/>
            <person name="Min B."/>
            <person name="Park H."/>
            <person name="Jang Y."/>
            <person name="Kim J.-J."/>
            <person name="Kim K.H."/>
            <person name="Pangilinan J."/>
            <person name="Lipzen A."/>
            <person name="Riley R."/>
            <person name="Grigoriev I.V."/>
            <person name="Spatafora J.W."/>
            <person name="Choi I.-G."/>
        </authorList>
    </citation>
    <scope>NUCLEOTIDE SEQUENCE [LARGE SCALE GENOMIC DNA]</scope>
    <source>
        <strain evidence="2 3">KUC8140</strain>
    </source>
</reference>
<gene>
    <name evidence="2" type="ORF">SCHPADRAFT_946493</name>
</gene>
<dbReference type="AlphaFoldDB" id="A0A0H2RM87"/>
<evidence type="ECO:0000256" key="1">
    <source>
        <dbReference type="SAM" id="MobiDB-lite"/>
    </source>
</evidence>